<feature type="non-terminal residue" evidence="1">
    <location>
        <position position="298"/>
    </location>
</feature>
<feature type="non-terminal residue" evidence="1">
    <location>
        <position position="1"/>
    </location>
</feature>
<accession>A0AA35MER6</accession>
<sequence>LPKLPKYEFVWSLIHNHSTPSQQTINPVTFYDAIFSTRIEHAIACAHATQTHTRRAGTIPCYRKHDWQALGFLPIAATVCAFGRPISPRTPNVYAPRLQPPSAFVRFLLRLLQSFPPFIRSWLHLYLPEWFLPYRMVLKCQKRSTDVEYADDEQLERFFEAEHQAYNRLRPIQGLAIPRCYGLTNFGGRKASILQHCLGHSLERPEATTLCFSDSKRLLGDSFKQMADQGAVQQDTNISNFILAPDEQSIMAVNLEHVIFPSTPEDIELSSLLSMQDTLGSYLGRQLLLRSDGYFDIA</sequence>
<evidence type="ECO:0000313" key="2">
    <source>
        <dbReference type="Proteomes" id="UP001160390"/>
    </source>
</evidence>
<dbReference type="EMBL" id="CABFNP030001262">
    <property type="protein sequence ID" value="CAI6095254.1"/>
    <property type="molecule type" value="Genomic_DNA"/>
</dbReference>
<proteinExistence type="predicted"/>
<dbReference type="Proteomes" id="UP001160390">
    <property type="component" value="Unassembled WGS sequence"/>
</dbReference>
<organism evidence="1 2">
    <name type="scientific">Clonostachys chloroleuca</name>
    <dbReference type="NCBI Taxonomy" id="1926264"/>
    <lineage>
        <taxon>Eukaryota</taxon>
        <taxon>Fungi</taxon>
        <taxon>Dikarya</taxon>
        <taxon>Ascomycota</taxon>
        <taxon>Pezizomycotina</taxon>
        <taxon>Sordariomycetes</taxon>
        <taxon>Hypocreomycetidae</taxon>
        <taxon>Hypocreales</taxon>
        <taxon>Bionectriaceae</taxon>
        <taxon>Clonostachys</taxon>
    </lineage>
</organism>
<reference evidence="1" key="1">
    <citation type="submission" date="2023-01" db="EMBL/GenBank/DDBJ databases">
        <authorList>
            <person name="Piombo E."/>
        </authorList>
    </citation>
    <scope>NUCLEOTIDE SEQUENCE</scope>
</reference>
<name>A0AA35MER6_9HYPO</name>
<comment type="caution">
    <text evidence="1">The sequence shown here is derived from an EMBL/GenBank/DDBJ whole genome shotgun (WGS) entry which is preliminary data.</text>
</comment>
<evidence type="ECO:0000313" key="1">
    <source>
        <dbReference type="EMBL" id="CAI6095254.1"/>
    </source>
</evidence>
<dbReference type="AlphaFoldDB" id="A0AA35MER6"/>
<protein>
    <submittedName>
        <fullName evidence="1">Uncharacterized protein</fullName>
    </submittedName>
</protein>
<keyword evidence="2" id="KW-1185">Reference proteome</keyword>
<gene>
    <name evidence="1" type="ORF">CCHLO57077_00013314</name>
</gene>